<sequence length="198" mass="21611">MRREFRSSSAKPCRCSPPSFPYKLGTRPRHSGPHRTLLLLLAASPQITPPCSSSPCSAELRCARSPSPVWSSLRLPIRNIAPTTGTCPCAHLSPPPTAAPPRWPYSSAVAPRRRTAPPHHLRPSRGRHQLHCGGAVPQRLIPYTSNHRSPAALDASLLPVAIFTARRSSMRHNQGRARPWAPLDTETFSTPPSSTPKP</sequence>
<dbReference type="EMBL" id="GBRH01282456">
    <property type="protein sequence ID" value="JAD15439.1"/>
    <property type="molecule type" value="Transcribed_RNA"/>
</dbReference>
<reference evidence="1" key="2">
    <citation type="journal article" date="2015" name="Data Brief">
        <title>Shoot transcriptome of the giant reed, Arundo donax.</title>
        <authorList>
            <person name="Barrero R.A."/>
            <person name="Guerrero F.D."/>
            <person name="Moolhuijzen P."/>
            <person name="Goolsby J.A."/>
            <person name="Tidwell J."/>
            <person name="Bellgard S.E."/>
            <person name="Bellgard M.I."/>
        </authorList>
    </citation>
    <scope>NUCLEOTIDE SEQUENCE</scope>
    <source>
        <tissue evidence="1">Shoot tissue taken approximately 20 cm above the soil surface</tissue>
    </source>
</reference>
<protein>
    <submittedName>
        <fullName evidence="1">Uncharacterized protein</fullName>
    </submittedName>
</protein>
<reference evidence="1" key="1">
    <citation type="submission" date="2014-09" db="EMBL/GenBank/DDBJ databases">
        <authorList>
            <person name="Magalhaes I.L.F."/>
            <person name="Oliveira U."/>
            <person name="Santos F.R."/>
            <person name="Vidigal T.H.D.A."/>
            <person name="Brescovit A.D."/>
            <person name="Santos A.J."/>
        </authorList>
    </citation>
    <scope>NUCLEOTIDE SEQUENCE</scope>
    <source>
        <tissue evidence="1">Shoot tissue taken approximately 20 cm above the soil surface</tissue>
    </source>
</reference>
<evidence type="ECO:0000313" key="1">
    <source>
        <dbReference type="EMBL" id="JAD15439.1"/>
    </source>
</evidence>
<proteinExistence type="predicted"/>
<accession>A0A0A9NAC7</accession>
<name>A0A0A9NAC7_ARUDO</name>
<organism evidence="1">
    <name type="scientific">Arundo donax</name>
    <name type="common">Giant reed</name>
    <name type="synonym">Donax arundinaceus</name>
    <dbReference type="NCBI Taxonomy" id="35708"/>
    <lineage>
        <taxon>Eukaryota</taxon>
        <taxon>Viridiplantae</taxon>
        <taxon>Streptophyta</taxon>
        <taxon>Embryophyta</taxon>
        <taxon>Tracheophyta</taxon>
        <taxon>Spermatophyta</taxon>
        <taxon>Magnoliopsida</taxon>
        <taxon>Liliopsida</taxon>
        <taxon>Poales</taxon>
        <taxon>Poaceae</taxon>
        <taxon>PACMAD clade</taxon>
        <taxon>Arundinoideae</taxon>
        <taxon>Arundineae</taxon>
        <taxon>Arundo</taxon>
    </lineage>
</organism>
<dbReference type="AlphaFoldDB" id="A0A0A9NAC7"/>